<feature type="domain" description="N-acetyltransferase" evidence="1">
    <location>
        <begin position="116"/>
        <end position="260"/>
    </location>
</feature>
<dbReference type="InterPro" id="IPR000182">
    <property type="entry name" value="GNAT_dom"/>
</dbReference>
<organism evidence="2 3">
    <name type="scientific">Neobacillus piezotolerans</name>
    <dbReference type="NCBI Taxonomy" id="2259171"/>
    <lineage>
        <taxon>Bacteria</taxon>
        <taxon>Bacillati</taxon>
        <taxon>Bacillota</taxon>
        <taxon>Bacilli</taxon>
        <taxon>Bacillales</taxon>
        <taxon>Bacillaceae</taxon>
        <taxon>Neobacillus</taxon>
    </lineage>
</organism>
<dbReference type="PROSITE" id="PS51186">
    <property type="entry name" value="GNAT"/>
    <property type="match status" value="1"/>
</dbReference>
<evidence type="ECO:0000313" key="3">
    <source>
        <dbReference type="Proteomes" id="UP000257144"/>
    </source>
</evidence>
<evidence type="ECO:0000259" key="1">
    <source>
        <dbReference type="PROSITE" id="PS51186"/>
    </source>
</evidence>
<evidence type="ECO:0000313" key="2">
    <source>
        <dbReference type="EMBL" id="RDU36785.1"/>
    </source>
</evidence>
<dbReference type="SUPFAM" id="SSF55729">
    <property type="entry name" value="Acyl-CoA N-acyltransferases (Nat)"/>
    <property type="match status" value="1"/>
</dbReference>
<protein>
    <submittedName>
        <fullName evidence="2">GNAT family N-acetyltransferase</fullName>
    </submittedName>
</protein>
<keyword evidence="3" id="KW-1185">Reference proteome</keyword>
<dbReference type="GO" id="GO:0016747">
    <property type="term" value="F:acyltransferase activity, transferring groups other than amino-acyl groups"/>
    <property type="evidence" value="ECO:0007669"/>
    <property type="project" value="InterPro"/>
</dbReference>
<accession>A0A3D8GQL5</accession>
<sequence>MEGYEELVMEKVSRIRGLFKREFKILEGLPISIVLEQIEPGTVPDWEEKVSELIEISGELGVERVGVTLHKGNPEAEMLGNLLLEKGFEHFSSKVDVIKDLNKHEKPDEKLMWRSLESPELTEEEFKDYWEQAMRFSANQASSLSMDQQLASVKAELGAEWKGACRVFYIEGKAVGVGIPHIEPGMPGEGRLFYFGILPEARGRGLGAFLHKNALSMLKAIGADYYVGSTHLANVAMQRVFERNGCSVRSYTESYYFYFK</sequence>
<reference evidence="2 3" key="1">
    <citation type="submission" date="2018-07" db="EMBL/GenBank/DDBJ databases">
        <title>Bacillus sp. YLB-04 draft genome sequence.</title>
        <authorList>
            <person name="Yu L."/>
            <person name="Tang X."/>
        </authorList>
    </citation>
    <scope>NUCLEOTIDE SEQUENCE [LARGE SCALE GENOMIC DNA]</scope>
    <source>
        <strain evidence="2 3">YLB-04</strain>
    </source>
</reference>
<dbReference type="EMBL" id="QNQT01000004">
    <property type="protein sequence ID" value="RDU36785.1"/>
    <property type="molecule type" value="Genomic_DNA"/>
</dbReference>
<name>A0A3D8GQL5_9BACI</name>
<dbReference type="Gene3D" id="3.40.630.30">
    <property type="match status" value="1"/>
</dbReference>
<proteinExistence type="predicted"/>
<dbReference type="CDD" id="cd04301">
    <property type="entry name" value="NAT_SF"/>
    <property type="match status" value="1"/>
</dbReference>
<dbReference type="Proteomes" id="UP000257144">
    <property type="component" value="Unassembled WGS sequence"/>
</dbReference>
<dbReference type="InterPro" id="IPR016181">
    <property type="entry name" value="Acyl_CoA_acyltransferase"/>
</dbReference>
<dbReference type="OrthoDB" id="511027at2"/>
<gene>
    <name evidence="2" type="ORF">DRW41_12100</name>
</gene>
<keyword evidence="2" id="KW-0808">Transferase</keyword>
<comment type="caution">
    <text evidence="2">The sequence shown here is derived from an EMBL/GenBank/DDBJ whole genome shotgun (WGS) entry which is preliminary data.</text>
</comment>
<dbReference type="Pfam" id="PF00583">
    <property type="entry name" value="Acetyltransf_1"/>
    <property type="match status" value="1"/>
</dbReference>
<dbReference type="AlphaFoldDB" id="A0A3D8GQL5"/>
<dbReference type="RefSeq" id="WP_115452258.1">
    <property type="nucleotide sequence ID" value="NZ_QNQT01000004.1"/>
</dbReference>